<organism evidence="11 12">
    <name type="scientific">Coturnix japonica</name>
    <name type="common">Japanese quail</name>
    <name type="synonym">Coturnix coturnix japonica</name>
    <dbReference type="NCBI Taxonomy" id="93934"/>
    <lineage>
        <taxon>Eukaryota</taxon>
        <taxon>Metazoa</taxon>
        <taxon>Chordata</taxon>
        <taxon>Craniata</taxon>
        <taxon>Vertebrata</taxon>
        <taxon>Euteleostomi</taxon>
        <taxon>Archelosauria</taxon>
        <taxon>Archosauria</taxon>
        <taxon>Dinosauria</taxon>
        <taxon>Saurischia</taxon>
        <taxon>Theropoda</taxon>
        <taxon>Coelurosauria</taxon>
        <taxon>Aves</taxon>
        <taxon>Neognathae</taxon>
        <taxon>Galloanserae</taxon>
        <taxon>Galliformes</taxon>
        <taxon>Phasianidae</taxon>
        <taxon>Perdicinae</taxon>
        <taxon>Coturnix</taxon>
    </lineage>
</organism>
<dbReference type="AlphaFoldDB" id="A0A8C2SQ99"/>
<keyword evidence="7" id="KW-0650">Protein phosphatase inhibitor</keyword>
<evidence type="ECO:0000256" key="9">
    <source>
        <dbReference type="ARBA" id="ARBA00030254"/>
    </source>
</evidence>
<dbReference type="GeneTree" id="ENSGT00730000111283"/>
<evidence type="ECO:0000256" key="4">
    <source>
        <dbReference type="ARBA" id="ARBA00020090"/>
    </source>
</evidence>
<dbReference type="GO" id="GO:0035556">
    <property type="term" value="P:intracellular signal transduction"/>
    <property type="evidence" value="ECO:0007669"/>
    <property type="project" value="TreeGrafter"/>
</dbReference>
<dbReference type="Proteomes" id="UP000694412">
    <property type="component" value="Chromosome 27"/>
</dbReference>
<dbReference type="Ensembl" id="ENSCJPT00005003933.1">
    <property type="protein sequence ID" value="ENSCJPP00005002194.1"/>
    <property type="gene ID" value="ENSCJPG00005002362.1"/>
</dbReference>
<dbReference type="InterPro" id="IPR008466">
    <property type="entry name" value="PPP1R1A/B/C"/>
</dbReference>
<proteinExistence type="inferred from homology"/>
<feature type="region of interest" description="Disordered" evidence="10">
    <location>
        <begin position="164"/>
        <end position="296"/>
    </location>
</feature>
<sequence>MPTATHSPVPSHTATAVGPPGGERVKGPGRLEPPSRAPRGLIIHGLSPPARGMNNAARCPGAAELRVAPGSSTDPAAMDPKDRKKIQFSVPAPPSQLDPRAVEMIRRRRPTPAMLFQLSEHSSPDGEDESLPYQRSGEGCLLKPKRTNPCAYTPPSLKAVQRIVQSHLESGMGAGDSSDGEPDDGDPELARACDPDSALESALGSQTRAERSVFPATKAHKRKGGQKVSFAGGISERSEDLKALTVSDIPEDPEDPEGGEGDEEEPDDGSEHSEERRHVGLAGTERRRSPVPLGTS</sequence>
<comment type="function">
    <text evidence="1">Inhibitor of protein-phosphatase 1.</text>
</comment>
<evidence type="ECO:0000256" key="1">
    <source>
        <dbReference type="ARBA" id="ARBA00002900"/>
    </source>
</evidence>
<evidence type="ECO:0000256" key="7">
    <source>
        <dbReference type="ARBA" id="ARBA00023272"/>
    </source>
</evidence>
<feature type="region of interest" description="Disordered" evidence="10">
    <location>
        <begin position="1"/>
        <end position="101"/>
    </location>
</feature>
<evidence type="ECO:0000256" key="8">
    <source>
        <dbReference type="ARBA" id="ARBA00029874"/>
    </source>
</evidence>
<evidence type="ECO:0000256" key="3">
    <source>
        <dbReference type="ARBA" id="ARBA00007775"/>
    </source>
</evidence>
<evidence type="ECO:0000313" key="12">
    <source>
        <dbReference type="Proteomes" id="UP000694412"/>
    </source>
</evidence>
<dbReference type="GO" id="GO:0004864">
    <property type="term" value="F:protein phosphatase inhibitor activity"/>
    <property type="evidence" value="ECO:0007669"/>
    <property type="project" value="UniProtKB-KW"/>
</dbReference>
<comment type="subcellular location">
    <subcellularLocation>
        <location evidence="2">Cytoplasm</location>
    </subcellularLocation>
</comment>
<gene>
    <name evidence="11" type="primary">PPP1R1B</name>
</gene>
<evidence type="ECO:0000256" key="6">
    <source>
        <dbReference type="ARBA" id="ARBA00022553"/>
    </source>
</evidence>
<feature type="compositionally biased region" description="Acidic residues" evidence="10">
    <location>
        <begin position="249"/>
        <end position="268"/>
    </location>
</feature>
<reference evidence="11" key="1">
    <citation type="submission" date="2015-11" db="EMBL/GenBank/DDBJ databases">
        <authorList>
            <consortium name="International Coturnix japonica Genome Analysis Consortium"/>
            <person name="Warren W."/>
            <person name="Burt D.W."/>
            <person name="Antin P.B."/>
            <person name="Lanford R."/>
            <person name="Gros J."/>
            <person name="Wilson R.K."/>
        </authorList>
    </citation>
    <scope>NUCLEOTIDE SEQUENCE [LARGE SCALE GENOMIC DNA]</scope>
</reference>
<keyword evidence="12" id="KW-1185">Reference proteome</keyword>
<reference evidence="11" key="3">
    <citation type="submission" date="2025-09" db="UniProtKB">
        <authorList>
            <consortium name="Ensembl"/>
        </authorList>
    </citation>
    <scope>IDENTIFICATION</scope>
</reference>
<reference evidence="11" key="2">
    <citation type="submission" date="2025-08" db="UniProtKB">
        <authorList>
            <consortium name="Ensembl"/>
        </authorList>
    </citation>
    <scope>IDENTIFICATION</scope>
</reference>
<evidence type="ECO:0000256" key="5">
    <source>
        <dbReference type="ARBA" id="ARBA00022490"/>
    </source>
</evidence>
<evidence type="ECO:0000256" key="2">
    <source>
        <dbReference type="ARBA" id="ARBA00004496"/>
    </source>
</evidence>
<dbReference type="PANTHER" id="PTHR15417:SF2">
    <property type="entry name" value="PROTEIN PHOSPHATASE 1 REGULATORY SUBUNIT 1B"/>
    <property type="match status" value="1"/>
</dbReference>
<dbReference type="PANTHER" id="PTHR15417">
    <property type="entry name" value="PROTEIN PHOSPHATASE INHIBITOR AND DOPAMINE- AND CAMP-REGULATED NEURONAL PHOSPHOPROTEIN"/>
    <property type="match status" value="1"/>
</dbReference>
<evidence type="ECO:0000256" key="10">
    <source>
        <dbReference type="SAM" id="MobiDB-lite"/>
    </source>
</evidence>
<feature type="compositionally biased region" description="Acidic residues" evidence="10">
    <location>
        <begin position="178"/>
        <end position="187"/>
    </location>
</feature>
<keyword evidence="6" id="KW-0597">Phosphoprotein</keyword>
<feature type="compositionally biased region" description="Basic and acidic residues" evidence="10">
    <location>
        <begin position="269"/>
        <end position="288"/>
    </location>
</feature>
<name>A0A8C2SQ99_COTJA</name>
<dbReference type="Pfam" id="PF05395">
    <property type="entry name" value="DARPP-32"/>
    <property type="match status" value="1"/>
</dbReference>
<accession>A0A8C2SQ99</accession>
<evidence type="ECO:0000313" key="11">
    <source>
        <dbReference type="Ensembl" id="ENSCJPP00005002194.1"/>
    </source>
</evidence>
<feature type="region of interest" description="Disordered" evidence="10">
    <location>
        <begin position="117"/>
        <end position="148"/>
    </location>
</feature>
<protein>
    <recommendedName>
        <fullName evidence="4">Protein phosphatase 1 regulatory subunit 1B</fullName>
    </recommendedName>
    <alternativeName>
        <fullName evidence="8">DARPP-32</fullName>
    </alternativeName>
    <alternativeName>
        <fullName evidence="9">Dopamine- and cAMP-regulated neuronal phosphoprotein</fullName>
    </alternativeName>
</protein>
<feature type="compositionally biased region" description="Polar residues" evidence="10">
    <location>
        <begin position="1"/>
        <end position="14"/>
    </location>
</feature>
<dbReference type="GO" id="GO:0005737">
    <property type="term" value="C:cytoplasm"/>
    <property type="evidence" value="ECO:0007669"/>
    <property type="project" value="UniProtKB-SubCell"/>
</dbReference>
<keyword evidence="5" id="KW-0963">Cytoplasm</keyword>
<comment type="similarity">
    <text evidence="3">Belongs to the protein phosphatase inhibitor 1 family.</text>
</comment>